<keyword evidence="2" id="KW-1185">Reference proteome</keyword>
<reference evidence="1" key="2">
    <citation type="submission" date="2023-06" db="EMBL/GenBank/DDBJ databases">
        <authorList>
            <person name="Ma L."/>
            <person name="Liu K.-W."/>
            <person name="Li Z."/>
            <person name="Hsiao Y.-Y."/>
            <person name="Qi Y."/>
            <person name="Fu T."/>
            <person name="Tang G."/>
            <person name="Zhang D."/>
            <person name="Sun W.-H."/>
            <person name="Liu D.-K."/>
            <person name="Li Y."/>
            <person name="Chen G.-Z."/>
            <person name="Liu X.-D."/>
            <person name="Liao X.-Y."/>
            <person name="Jiang Y.-T."/>
            <person name="Yu X."/>
            <person name="Hao Y."/>
            <person name="Huang J."/>
            <person name="Zhao X.-W."/>
            <person name="Ke S."/>
            <person name="Chen Y.-Y."/>
            <person name="Wu W.-L."/>
            <person name="Hsu J.-L."/>
            <person name="Lin Y.-F."/>
            <person name="Huang M.-D."/>
            <person name="Li C.-Y."/>
            <person name="Huang L."/>
            <person name="Wang Z.-W."/>
            <person name="Zhao X."/>
            <person name="Zhong W.-Y."/>
            <person name="Peng D.-H."/>
            <person name="Ahmad S."/>
            <person name="Lan S."/>
            <person name="Zhang J.-S."/>
            <person name="Tsai W.-C."/>
            <person name="Van De Peer Y."/>
            <person name="Liu Z.-J."/>
        </authorList>
    </citation>
    <scope>NUCLEOTIDE SEQUENCE</scope>
    <source>
        <strain evidence="1">CP</strain>
        <tissue evidence="1">Leaves</tissue>
    </source>
</reference>
<evidence type="ECO:0000313" key="2">
    <source>
        <dbReference type="Proteomes" id="UP001180020"/>
    </source>
</evidence>
<proteinExistence type="predicted"/>
<sequence length="115" mass="13250">MGPTSPDMSKEERRGVHASRLQDGVTFQVKTMHDEHTCSNVKKVDSKMASQAWICDKILDYVKSKAKKTIVDVQIDLQRKYNIIVPYHRVWAASEMAYEKLHGKVENSYKQIPDL</sequence>
<dbReference type="Proteomes" id="UP001180020">
    <property type="component" value="Unassembled WGS sequence"/>
</dbReference>
<comment type="caution">
    <text evidence="1">The sequence shown here is derived from an EMBL/GenBank/DDBJ whole genome shotgun (WGS) entry which is preliminary data.</text>
</comment>
<dbReference type="PANTHER" id="PTHR31973:SF187">
    <property type="entry name" value="MUTATOR TRANSPOSASE MUDRA PROTEIN"/>
    <property type="match status" value="1"/>
</dbReference>
<accession>A0AAV9CJ95</accession>
<organism evidence="1 2">
    <name type="scientific">Acorus calamus</name>
    <name type="common">Sweet flag</name>
    <dbReference type="NCBI Taxonomy" id="4465"/>
    <lineage>
        <taxon>Eukaryota</taxon>
        <taxon>Viridiplantae</taxon>
        <taxon>Streptophyta</taxon>
        <taxon>Embryophyta</taxon>
        <taxon>Tracheophyta</taxon>
        <taxon>Spermatophyta</taxon>
        <taxon>Magnoliopsida</taxon>
        <taxon>Liliopsida</taxon>
        <taxon>Acoraceae</taxon>
        <taxon>Acorus</taxon>
    </lineage>
</organism>
<evidence type="ECO:0000313" key="1">
    <source>
        <dbReference type="EMBL" id="KAK1288770.1"/>
    </source>
</evidence>
<name>A0AAV9CJ95_ACOCL</name>
<dbReference type="AlphaFoldDB" id="A0AAV9CJ95"/>
<gene>
    <name evidence="1" type="ORF">QJS10_CPB19g00243</name>
</gene>
<dbReference type="PANTHER" id="PTHR31973">
    <property type="entry name" value="POLYPROTEIN, PUTATIVE-RELATED"/>
    <property type="match status" value="1"/>
</dbReference>
<protein>
    <submittedName>
        <fullName evidence="1">Uncharacterized protein</fullName>
    </submittedName>
</protein>
<dbReference type="EMBL" id="JAUJYO010000019">
    <property type="protein sequence ID" value="KAK1288770.1"/>
    <property type="molecule type" value="Genomic_DNA"/>
</dbReference>
<reference evidence="1" key="1">
    <citation type="journal article" date="2023" name="Nat. Commun.">
        <title>Diploid and tetraploid genomes of Acorus and the evolution of monocots.</title>
        <authorList>
            <person name="Ma L."/>
            <person name="Liu K.W."/>
            <person name="Li Z."/>
            <person name="Hsiao Y.Y."/>
            <person name="Qi Y."/>
            <person name="Fu T."/>
            <person name="Tang G.D."/>
            <person name="Zhang D."/>
            <person name="Sun W.H."/>
            <person name="Liu D.K."/>
            <person name="Li Y."/>
            <person name="Chen G.Z."/>
            <person name="Liu X.D."/>
            <person name="Liao X.Y."/>
            <person name="Jiang Y.T."/>
            <person name="Yu X."/>
            <person name="Hao Y."/>
            <person name="Huang J."/>
            <person name="Zhao X.W."/>
            <person name="Ke S."/>
            <person name="Chen Y.Y."/>
            <person name="Wu W.L."/>
            <person name="Hsu J.L."/>
            <person name="Lin Y.F."/>
            <person name="Huang M.D."/>
            <person name="Li C.Y."/>
            <person name="Huang L."/>
            <person name="Wang Z.W."/>
            <person name="Zhao X."/>
            <person name="Zhong W.Y."/>
            <person name="Peng D.H."/>
            <person name="Ahmad S."/>
            <person name="Lan S."/>
            <person name="Zhang J.S."/>
            <person name="Tsai W.C."/>
            <person name="Van de Peer Y."/>
            <person name="Liu Z.J."/>
        </authorList>
    </citation>
    <scope>NUCLEOTIDE SEQUENCE</scope>
    <source>
        <strain evidence="1">CP</strain>
    </source>
</reference>